<comment type="subcellular location">
    <subcellularLocation>
        <location evidence="1">Cell membrane</location>
        <topology evidence="1">Multi-pass membrane protein</topology>
    </subcellularLocation>
</comment>
<dbReference type="GO" id="GO:0010041">
    <property type="term" value="P:response to iron(III) ion"/>
    <property type="evidence" value="ECO:0007669"/>
    <property type="project" value="TreeGrafter"/>
</dbReference>
<keyword evidence="4 10" id="KW-0808">Transferase</keyword>
<evidence type="ECO:0000256" key="8">
    <source>
        <dbReference type="SAM" id="Phobius"/>
    </source>
</evidence>
<evidence type="ECO:0000313" key="13">
    <source>
        <dbReference type="Proteomes" id="UP000247523"/>
    </source>
</evidence>
<keyword evidence="5 8" id="KW-0812">Transmembrane</keyword>
<evidence type="ECO:0000313" key="11">
    <source>
        <dbReference type="EMBL" id="RDY29546.1"/>
    </source>
</evidence>
<feature type="transmembrane region" description="Helical" evidence="8">
    <location>
        <begin position="148"/>
        <end position="166"/>
    </location>
</feature>
<protein>
    <submittedName>
        <fullName evidence="10">Dolichyl-phosphate-mannose-protein mannosyltransferase</fullName>
    </submittedName>
</protein>
<dbReference type="InterPro" id="IPR050297">
    <property type="entry name" value="LipidA_mod_glycosyltrf_83"/>
</dbReference>
<dbReference type="OrthoDB" id="974040at2"/>
<feature type="transmembrane region" description="Helical" evidence="8">
    <location>
        <begin position="12"/>
        <end position="29"/>
    </location>
</feature>
<feature type="transmembrane region" description="Helical" evidence="8">
    <location>
        <begin position="212"/>
        <end position="236"/>
    </location>
</feature>
<feature type="transmembrane region" description="Helical" evidence="8">
    <location>
        <begin position="256"/>
        <end position="275"/>
    </location>
</feature>
<organism evidence="10 13">
    <name type="scientific">Lachnotalea glycerini</name>
    <dbReference type="NCBI Taxonomy" id="1763509"/>
    <lineage>
        <taxon>Bacteria</taxon>
        <taxon>Bacillati</taxon>
        <taxon>Bacillota</taxon>
        <taxon>Clostridia</taxon>
        <taxon>Lachnospirales</taxon>
        <taxon>Lachnospiraceae</taxon>
        <taxon>Lachnotalea</taxon>
    </lineage>
</organism>
<gene>
    <name evidence="10" type="ORF">C8E03_10541</name>
    <name evidence="11" type="ORF">CG710_018150</name>
</gene>
<evidence type="ECO:0000256" key="7">
    <source>
        <dbReference type="ARBA" id="ARBA00023136"/>
    </source>
</evidence>
<reference evidence="11" key="3">
    <citation type="submission" date="2018-07" db="EMBL/GenBank/DDBJ databases">
        <authorList>
            <person name="Quirk P.G."/>
            <person name="Krulwich T.A."/>
        </authorList>
    </citation>
    <scope>NUCLEOTIDE SEQUENCE</scope>
    <source>
        <strain evidence="11">CCRI-19302</strain>
    </source>
</reference>
<feature type="domain" description="Glycosyltransferase RgtA/B/C/D-like" evidence="9">
    <location>
        <begin position="78"/>
        <end position="230"/>
    </location>
</feature>
<evidence type="ECO:0000256" key="4">
    <source>
        <dbReference type="ARBA" id="ARBA00022679"/>
    </source>
</evidence>
<feature type="transmembrane region" description="Helical" evidence="8">
    <location>
        <begin position="323"/>
        <end position="342"/>
    </location>
</feature>
<evidence type="ECO:0000256" key="5">
    <source>
        <dbReference type="ARBA" id="ARBA00022692"/>
    </source>
</evidence>
<feature type="transmembrane region" description="Helical" evidence="8">
    <location>
        <begin position="295"/>
        <end position="316"/>
    </location>
</feature>
<sequence length="517" mass="59127">MEKFKKIVNDRQCIIVGILMVMGGLARVLCLSSNPGGVSQDEAFSAYDAFSLAEYGTDCFGYHFPVYNTSWGSGMSALYSWISIPLIKIFGLNMWTIRLPQAFLGILSLLALYLLMKKVTNDKIALITLFLFVVSPWHIVMVRWGLDSATTPAFLLFGMYFFILGLEKEKYLLLCAICYGLTLYCYAFTWTLLPFILIFQIIYAIAYKKIRFSITSIAAALIVFLFALPLMLFLMVNYDLLPEIRTGFISIPKVSYFRSGELASGGFMGKLYTYYRVMFLQDDENIWNTVSGYGIHYKFGLVFVFVGLFYSLWICVKRLKNKIYHPFIFLVFQFIIGSLASLIVDKCDINKLNILHIPAIAFAGVGIYKLCEVIGRKLIYIITAVYLVAFGFFNYSYYTSYQEQISKEFNAGLTEAIQYAMEVTPDIICVTDKAYHSQVMFASKIPTPEYLNTVVYSNYPAIWLETASFGQFVFKPKEELPVLDENIVYVWESSQGDFFKNNGYQVVEYSNFIVAYK</sequence>
<feature type="transmembrane region" description="Helical" evidence="8">
    <location>
        <begin position="378"/>
        <end position="398"/>
    </location>
</feature>
<keyword evidence="12" id="KW-1185">Reference proteome</keyword>
<comment type="caution">
    <text evidence="10">The sequence shown here is derived from an EMBL/GenBank/DDBJ whole genome shotgun (WGS) entry which is preliminary data.</text>
</comment>
<dbReference type="EMBL" id="NOKA02000065">
    <property type="protein sequence ID" value="RDY29546.1"/>
    <property type="molecule type" value="Genomic_DNA"/>
</dbReference>
<reference evidence="10 13" key="2">
    <citation type="submission" date="2018-05" db="EMBL/GenBank/DDBJ databases">
        <title>Genomic Encyclopedia of Type Strains, Phase IV (KMG-IV): sequencing the most valuable type-strain genomes for metagenomic binning, comparative biology and taxonomic classification.</title>
        <authorList>
            <person name="Goeker M."/>
        </authorList>
    </citation>
    <scope>NUCLEOTIDE SEQUENCE [LARGE SCALE GENOMIC DNA]</scope>
    <source>
        <strain evidence="10 13">DSM 28816</strain>
    </source>
</reference>
<evidence type="ECO:0000256" key="6">
    <source>
        <dbReference type="ARBA" id="ARBA00022989"/>
    </source>
</evidence>
<dbReference type="Proteomes" id="UP000247523">
    <property type="component" value="Unassembled WGS sequence"/>
</dbReference>
<keyword evidence="2" id="KW-1003">Cell membrane</keyword>
<accession>A0A255IMT2</accession>
<dbReference type="AlphaFoldDB" id="A0A255IMT2"/>
<dbReference type="PANTHER" id="PTHR33908:SF3">
    <property type="entry name" value="UNDECAPRENYL PHOSPHATE-ALPHA-4-AMINO-4-DEOXY-L-ARABINOSE ARABINOSYL TRANSFERASE"/>
    <property type="match status" value="1"/>
</dbReference>
<evidence type="ECO:0000313" key="12">
    <source>
        <dbReference type="Proteomes" id="UP000216411"/>
    </source>
</evidence>
<keyword evidence="6 8" id="KW-1133">Transmembrane helix</keyword>
<keyword evidence="3 10" id="KW-0328">Glycosyltransferase</keyword>
<dbReference type="PANTHER" id="PTHR33908">
    <property type="entry name" value="MANNOSYLTRANSFERASE YKCB-RELATED"/>
    <property type="match status" value="1"/>
</dbReference>
<evidence type="ECO:0000256" key="2">
    <source>
        <dbReference type="ARBA" id="ARBA00022475"/>
    </source>
</evidence>
<feature type="transmembrane region" description="Helical" evidence="8">
    <location>
        <begin position="354"/>
        <end position="371"/>
    </location>
</feature>
<feature type="transmembrane region" description="Helical" evidence="8">
    <location>
        <begin position="173"/>
        <end position="206"/>
    </location>
</feature>
<evidence type="ECO:0000256" key="1">
    <source>
        <dbReference type="ARBA" id="ARBA00004651"/>
    </source>
</evidence>
<feature type="transmembrane region" description="Helical" evidence="8">
    <location>
        <begin position="95"/>
        <end position="115"/>
    </location>
</feature>
<dbReference type="RefSeq" id="WP_094377171.1">
    <property type="nucleotide sequence ID" value="NZ_NOKA02000065.1"/>
</dbReference>
<dbReference type="Proteomes" id="UP000216411">
    <property type="component" value="Unassembled WGS sequence"/>
</dbReference>
<dbReference type="GO" id="GO:0005886">
    <property type="term" value="C:plasma membrane"/>
    <property type="evidence" value="ECO:0007669"/>
    <property type="project" value="UniProtKB-SubCell"/>
</dbReference>
<keyword evidence="7 8" id="KW-0472">Membrane</keyword>
<evidence type="ECO:0000256" key="3">
    <source>
        <dbReference type="ARBA" id="ARBA00022676"/>
    </source>
</evidence>
<dbReference type="Pfam" id="PF13231">
    <property type="entry name" value="PMT_2"/>
    <property type="match status" value="1"/>
</dbReference>
<name>A0A255IMT2_9FIRM</name>
<evidence type="ECO:0000259" key="9">
    <source>
        <dbReference type="Pfam" id="PF13231"/>
    </source>
</evidence>
<feature type="transmembrane region" description="Helical" evidence="8">
    <location>
        <begin position="124"/>
        <end position="142"/>
    </location>
</feature>
<dbReference type="GO" id="GO:0016763">
    <property type="term" value="F:pentosyltransferase activity"/>
    <property type="evidence" value="ECO:0007669"/>
    <property type="project" value="TreeGrafter"/>
</dbReference>
<dbReference type="EMBL" id="QICS01000005">
    <property type="protein sequence ID" value="PXV90134.1"/>
    <property type="molecule type" value="Genomic_DNA"/>
</dbReference>
<proteinExistence type="predicted"/>
<reference evidence="11 12" key="1">
    <citation type="journal article" date="2017" name="Genome Announc.">
        <title>Draft Genome Sequence of a Sporulating and Motile Strain of Lachnotalea glycerini Isolated from Water in Quebec City, Canada.</title>
        <authorList>
            <person name="Maheux A.F."/>
            <person name="Boudreau D.K."/>
            <person name="Berube E."/>
            <person name="Boissinot M."/>
            <person name="Raymond F."/>
            <person name="Brodeur S."/>
            <person name="Corbeil J."/>
            <person name="Isabel S."/>
            <person name="Omar R.F."/>
            <person name="Bergeron M.G."/>
        </authorList>
    </citation>
    <scope>NUCLEOTIDE SEQUENCE [LARGE SCALE GENOMIC DNA]</scope>
    <source>
        <strain evidence="11 12">CCRI-19302</strain>
    </source>
</reference>
<dbReference type="GO" id="GO:0009103">
    <property type="term" value="P:lipopolysaccharide biosynthetic process"/>
    <property type="evidence" value="ECO:0007669"/>
    <property type="project" value="UniProtKB-ARBA"/>
</dbReference>
<dbReference type="InterPro" id="IPR038731">
    <property type="entry name" value="RgtA/B/C-like"/>
</dbReference>
<evidence type="ECO:0000313" key="10">
    <source>
        <dbReference type="EMBL" id="PXV90134.1"/>
    </source>
</evidence>